<dbReference type="EMBL" id="JANAKD010002853">
    <property type="protein sequence ID" value="KAJ3472791.1"/>
    <property type="molecule type" value="Genomic_DNA"/>
</dbReference>
<gene>
    <name evidence="1" type="ORF">NLG97_g10715</name>
</gene>
<reference evidence="1" key="1">
    <citation type="submission" date="2022-07" db="EMBL/GenBank/DDBJ databases">
        <title>Genome Sequence of Lecanicillium saksenae.</title>
        <authorList>
            <person name="Buettner E."/>
        </authorList>
    </citation>
    <scope>NUCLEOTIDE SEQUENCE</scope>
    <source>
        <strain evidence="1">VT-O1</strain>
    </source>
</reference>
<accession>A0ACC1QFD6</accession>
<dbReference type="Proteomes" id="UP001148737">
    <property type="component" value="Unassembled WGS sequence"/>
</dbReference>
<organism evidence="1 2">
    <name type="scientific">Lecanicillium saksenae</name>
    <dbReference type="NCBI Taxonomy" id="468837"/>
    <lineage>
        <taxon>Eukaryota</taxon>
        <taxon>Fungi</taxon>
        <taxon>Dikarya</taxon>
        <taxon>Ascomycota</taxon>
        <taxon>Pezizomycotina</taxon>
        <taxon>Sordariomycetes</taxon>
        <taxon>Hypocreomycetidae</taxon>
        <taxon>Hypocreales</taxon>
        <taxon>Cordycipitaceae</taxon>
        <taxon>Lecanicillium</taxon>
    </lineage>
</organism>
<proteinExistence type="predicted"/>
<keyword evidence="2" id="KW-1185">Reference proteome</keyword>
<evidence type="ECO:0000313" key="2">
    <source>
        <dbReference type="Proteomes" id="UP001148737"/>
    </source>
</evidence>
<protein>
    <submittedName>
        <fullName evidence="1">Uncharacterized protein</fullName>
    </submittedName>
</protein>
<comment type="caution">
    <text evidence="1">The sequence shown here is derived from an EMBL/GenBank/DDBJ whole genome shotgun (WGS) entry which is preliminary data.</text>
</comment>
<name>A0ACC1QFD6_9HYPO</name>
<sequence>MSDARTKTPAVHLIRHGETEWAKAGKYTGTTEQPLTDEGIQQAISIATVFVGPGKKLDPERIGHVIVSPRLRALQTLERLGLGPNKLVLEDVAEWDYGNYEGLKRREIVDLRRKQGLGEKWSVWSHGCEGGEYEDFQVLPFLQYLLIPAFPPLPRSVPQMTERVDRVIRRILELQCNTGAKDIVIVLLRRQFLGVVCVKLIESN</sequence>
<evidence type="ECO:0000313" key="1">
    <source>
        <dbReference type="EMBL" id="KAJ3472791.1"/>
    </source>
</evidence>